<sequence>MANATGIARSTLGSYETRGINPNAEKAQILADYFNVSVGYLLGNTDMPKDIIENYNYKQEINSFIKDLDESNYKNWDLIEKSIYLQCIQAISLLSVEERKFINEYLWALLEKRSSESN</sequence>
<organism evidence="2 3">
    <name type="scientific">Lactococcus lactis subsp. lactis</name>
    <name type="common">Streptococcus lactis</name>
    <dbReference type="NCBI Taxonomy" id="1360"/>
    <lineage>
        <taxon>Bacteria</taxon>
        <taxon>Bacillati</taxon>
        <taxon>Bacillota</taxon>
        <taxon>Bacilli</taxon>
        <taxon>Lactobacillales</taxon>
        <taxon>Streptococcaceae</taxon>
        <taxon>Lactococcus</taxon>
    </lineage>
</organism>
<comment type="caution">
    <text evidence="2">The sequence shown here is derived from an EMBL/GenBank/DDBJ whole genome shotgun (WGS) entry which is preliminary data.</text>
</comment>
<protein>
    <recommendedName>
        <fullName evidence="1">HTH cro/C1-type domain-containing protein</fullName>
    </recommendedName>
</protein>
<proteinExistence type="predicted"/>
<gene>
    <name evidence="2" type="ORF">LMG9449_0990</name>
</gene>
<name>A0A0V8DZ95_LACLL</name>
<evidence type="ECO:0000259" key="1">
    <source>
        <dbReference type="PROSITE" id="PS50943"/>
    </source>
</evidence>
<evidence type="ECO:0000313" key="3">
    <source>
        <dbReference type="Proteomes" id="UP000053612"/>
    </source>
</evidence>
<dbReference type="InterPro" id="IPR001387">
    <property type="entry name" value="Cro/C1-type_HTH"/>
</dbReference>
<feature type="domain" description="HTH cro/C1-type" evidence="1">
    <location>
        <begin position="1"/>
        <end position="41"/>
    </location>
</feature>
<dbReference type="PROSITE" id="PS50943">
    <property type="entry name" value="HTH_CROC1"/>
    <property type="match status" value="1"/>
</dbReference>
<evidence type="ECO:0000313" key="2">
    <source>
        <dbReference type="EMBL" id="KSU18836.1"/>
    </source>
</evidence>
<dbReference type="SUPFAM" id="SSF47413">
    <property type="entry name" value="lambda repressor-like DNA-binding domains"/>
    <property type="match status" value="1"/>
</dbReference>
<dbReference type="InterPro" id="IPR010982">
    <property type="entry name" value="Lambda_DNA-bd_dom_sf"/>
</dbReference>
<dbReference type="Proteomes" id="UP000053612">
    <property type="component" value="Unassembled WGS sequence"/>
</dbReference>
<dbReference type="PATRIC" id="fig|1360.109.peg.78"/>
<dbReference type="Pfam" id="PF01381">
    <property type="entry name" value="HTH_3"/>
    <property type="match status" value="1"/>
</dbReference>
<reference evidence="3" key="1">
    <citation type="submission" date="2015-10" db="EMBL/GenBank/DDBJ databases">
        <title>Draft Genome Sequences of 11 Lactococcus lactis subspecies cremoris strains.</title>
        <authorList>
            <person name="Wels M."/>
            <person name="Backus L."/>
            <person name="Boekhorst J."/>
            <person name="Dijkstra A."/>
            <person name="Beerthuizen M."/>
            <person name="Kelly W."/>
            <person name="Siezen R."/>
            <person name="Bachmann H."/>
            <person name="Van Hijum S."/>
        </authorList>
    </citation>
    <scope>NUCLEOTIDE SEQUENCE [LARGE SCALE GENOMIC DNA]</scope>
    <source>
        <strain evidence="3">LMG9449</strain>
    </source>
</reference>
<dbReference type="CDD" id="cd00093">
    <property type="entry name" value="HTH_XRE"/>
    <property type="match status" value="1"/>
</dbReference>
<dbReference type="EMBL" id="LKLS01000102">
    <property type="protein sequence ID" value="KSU18836.1"/>
    <property type="molecule type" value="Genomic_DNA"/>
</dbReference>
<dbReference type="AlphaFoldDB" id="A0A0V8DZ95"/>
<accession>A0A0V8DZ95</accession>
<dbReference type="Gene3D" id="1.10.260.40">
    <property type="entry name" value="lambda repressor-like DNA-binding domains"/>
    <property type="match status" value="1"/>
</dbReference>
<dbReference type="GO" id="GO:0003677">
    <property type="term" value="F:DNA binding"/>
    <property type="evidence" value="ECO:0007669"/>
    <property type="project" value="InterPro"/>
</dbReference>